<name>A0A914LLI0_MELIC</name>
<evidence type="ECO:0000256" key="1">
    <source>
        <dbReference type="SAM" id="MobiDB-lite"/>
    </source>
</evidence>
<feature type="compositionally biased region" description="Basic and acidic residues" evidence="1">
    <location>
        <begin position="288"/>
        <end position="306"/>
    </location>
</feature>
<dbReference type="PANTHER" id="PTHR21192">
    <property type="entry name" value="NUCLEAR PROTEIN E3-3"/>
    <property type="match status" value="1"/>
</dbReference>
<dbReference type="GO" id="GO:0005743">
    <property type="term" value="C:mitochondrial inner membrane"/>
    <property type="evidence" value="ECO:0007669"/>
    <property type="project" value="TreeGrafter"/>
</dbReference>
<feature type="region of interest" description="Disordered" evidence="1">
    <location>
        <begin position="281"/>
        <end position="323"/>
    </location>
</feature>
<accession>A0A914LLI0</accession>
<keyword evidence="2" id="KW-1185">Reference proteome</keyword>
<evidence type="ECO:0000313" key="2">
    <source>
        <dbReference type="Proteomes" id="UP000887563"/>
    </source>
</evidence>
<protein>
    <submittedName>
        <fullName evidence="3">NADH dehydrogenase [ubiquinone] 1 alpha subcomplex assembly factor 3</fullName>
    </submittedName>
</protein>
<organism evidence="2 3">
    <name type="scientific">Meloidogyne incognita</name>
    <name type="common">Southern root-knot nematode worm</name>
    <name type="synonym">Oxyuris incognita</name>
    <dbReference type="NCBI Taxonomy" id="6306"/>
    <lineage>
        <taxon>Eukaryota</taxon>
        <taxon>Metazoa</taxon>
        <taxon>Ecdysozoa</taxon>
        <taxon>Nematoda</taxon>
        <taxon>Chromadorea</taxon>
        <taxon>Rhabditida</taxon>
        <taxon>Tylenchina</taxon>
        <taxon>Tylenchomorpha</taxon>
        <taxon>Tylenchoidea</taxon>
        <taxon>Meloidogynidae</taxon>
        <taxon>Meloidogyninae</taxon>
        <taxon>Meloidogyne</taxon>
        <taxon>Meloidogyne incognita group</taxon>
    </lineage>
</organism>
<reference evidence="3" key="1">
    <citation type="submission" date="2022-11" db="UniProtKB">
        <authorList>
            <consortium name="WormBaseParasite"/>
        </authorList>
    </citation>
    <scope>IDENTIFICATION</scope>
</reference>
<proteinExistence type="predicted"/>
<dbReference type="AlphaFoldDB" id="A0A914LLI0"/>
<dbReference type="SUPFAM" id="SSF64076">
    <property type="entry name" value="MTH938-like"/>
    <property type="match status" value="1"/>
</dbReference>
<dbReference type="Proteomes" id="UP000887563">
    <property type="component" value="Unplaced"/>
</dbReference>
<dbReference type="Pfam" id="PF04430">
    <property type="entry name" value="DUF498"/>
    <property type="match status" value="1"/>
</dbReference>
<sequence length="323" mass="36557">MRLQKISSLLLRNRRLSRFYATYGKWEKDMDDVKNNKDEFHFELGRFGDGDVGASSRVNLISKDMEAQQLTSIATVSSVGFRLVDKSFLFGPIAVFPKTTLSWRVLSPSDITPESLELFFMLQPKLDILLIGAGNKSDIDIVRRNVGPAISKARIGFEILDSEDAATTFNFLNFEGRCVAAALFPPRDYYVNDKEHLAFIRDVRGGLDGATFDEVTFGVGSLLDSLTAGEDKHVRAACYNIWGFRTAKAEEMVQVIHKMRENVKQKSDALLDEKRKTSATDHTLLLQEMKERKESERIKRYQERSKVPLVEPGDDSSTKSKKE</sequence>
<dbReference type="WBParaSite" id="Minc3s00632g15379">
    <property type="protein sequence ID" value="Minc3s00632g15379"/>
    <property type="gene ID" value="Minc3s00632g15379"/>
</dbReference>
<dbReference type="InterPro" id="IPR007523">
    <property type="entry name" value="NDUFAF3/AAMDC"/>
</dbReference>
<dbReference type="PANTHER" id="PTHR21192:SF2">
    <property type="entry name" value="NADH DEHYDROGENASE [UBIQUINONE] 1 ALPHA SUBCOMPLEX ASSEMBLY FACTOR 3"/>
    <property type="match status" value="1"/>
</dbReference>
<dbReference type="GO" id="GO:0032981">
    <property type="term" value="P:mitochondrial respiratory chain complex I assembly"/>
    <property type="evidence" value="ECO:0007669"/>
    <property type="project" value="TreeGrafter"/>
</dbReference>
<dbReference type="InterPro" id="IPR036748">
    <property type="entry name" value="MTH938-like_sf"/>
</dbReference>
<evidence type="ECO:0000313" key="3">
    <source>
        <dbReference type="WBParaSite" id="Minc3s00632g15379"/>
    </source>
</evidence>
<dbReference type="Gene3D" id="3.40.1230.10">
    <property type="entry name" value="MTH938-like"/>
    <property type="match status" value="1"/>
</dbReference>